<comment type="caution">
    <text evidence="1">The sequence shown here is derived from an EMBL/GenBank/DDBJ whole genome shotgun (WGS) entry which is preliminary data.</text>
</comment>
<gene>
    <name evidence="1" type="ORF">F5144DRAFT_389445</name>
</gene>
<reference evidence="1 2" key="1">
    <citation type="journal article" date="2021" name="Nat. Commun.">
        <title>Genetic determinants of endophytism in the Arabidopsis root mycobiome.</title>
        <authorList>
            <person name="Mesny F."/>
            <person name="Miyauchi S."/>
            <person name="Thiergart T."/>
            <person name="Pickel B."/>
            <person name="Atanasova L."/>
            <person name="Karlsson M."/>
            <person name="Huettel B."/>
            <person name="Barry K.W."/>
            <person name="Haridas S."/>
            <person name="Chen C."/>
            <person name="Bauer D."/>
            <person name="Andreopoulos W."/>
            <person name="Pangilinan J."/>
            <person name="LaButti K."/>
            <person name="Riley R."/>
            <person name="Lipzen A."/>
            <person name="Clum A."/>
            <person name="Drula E."/>
            <person name="Henrissat B."/>
            <person name="Kohler A."/>
            <person name="Grigoriev I.V."/>
            <person name="Martin F.M."/>
            <person name="Hacquard S."/>
        </authorList>
    </citation>
    <scope>NUCLEOTIDE SEQUENCE [LARGE SCALE GENOMIC DNA]</scope>
    <source>
        <strain evidence="1 2">MPI-SDFR-AT-0079</strain>
    </source>
</reference>
<evidence type="ECO:0000313" key="1">
    <source>
        <dbReference type="EMBL" id="KAH6617310.1"/>
    </source>
</evidence>
<keyword evidence="2" id="KW-1185">Reference proteome</keyword>
<dbReference type="EMBL" id="JAGIZQ010000007">
    <property type="protein sequence ID" value="KAH6617310.1"/>
    <property type="molecule type" value="Genomic_DNA"/>
</dbReference>
<accession>A0ACB7NYM6</accession>
<organism evidence="1 2">
    <name type="scientific">Chaetomium tenue</name>
    <dbReference type="NCBI Taxonomy" id="1854479"/>
    <lineage>
        <taxon>Eukaryota</taxon>
        <taxon>Fungi</taxon>
        <taxon>Dikarya</taxon>
        <taxon>Ascomycota</taxon>
        <taxon>Pezizomycotina</taxon>
        <taxon>Sordariomycetes</taxon>
        <taxon>Sordariomycetidae</taxon>
        <taxon>Sordariales</taxon>
        <taxon>Chaetomiaceae</taxon>
        <taxon>Chaetomium</taxon>
    </lineage>
</organism>
<sequence>MNVVGKRGAYSGHEPTHKLSKGFANGPIDSARLSISDAFAGIDFLSVGNRYRQNKQLLRVLGEKILVGAAASEMGRQRQKGFESSCAREVSSGVQPRRVGRTLNDDASRLNRPIGGSALRIRSVAPAPLVVCGLCEGAQSLVGWRYVVWCGGREWRRRKRRGRETPEGEGRAAESTSRGCQQSSQSNSGRATAGSEVRWSLRSLPSLANSLLQAVLATTPQLESGCTGLEA</sequence>
<evidence type="ECO:0000313" key="2">
    <source>
        <dbReference type="Proteomes" id="UP000724584"/>
    </source>
</evidence>
<dbReference type="Proteomes" id="UP000724584">
    <property type="component" value="Unassembled WGS sequence"/>
</dbReference>
<protein>
    <submittedName>
        <fullName evidence="1">Uncharacterized protein</fullName>
    </submittedName>
</protein>
<name>A0ACB7NYM6_9PEZI</name>
<proteinExistence type="predicted"/>